<dbReference type="Proteomes" id="UP000095657">
    <property type="component" value="Unassembled WGS sequence"/>
</dbReference>
<reference evidence="1 2" key="1">
    <citation type="submission" date="2015-09" db="EMBL/GenBank/DDBJ databases">
        <authorList>
            <consortium name="Pathogen Informatics"/>
        </authorList>
    </citation>
    <scope>NUCLEOTIDE SEQUENCE [LARGE SCALE GENOMIC DNA]</scope>
    <source>
        <strain evidence="1 2">2789STDY5834880</strain>
    </source>
</reference>
<evidence type="ECO:0000313" key="2">
    <source>
        <dbReference type="Proteomes" id="UP000095657"/>
    </source>
</evidence>
<dbReference type="AlphaFoldDB" id="A0A174KN68"/>
<dbReference type="EMBL" id="CZAI01000003">
    <property type="protein sequence ID" value="CUP13403.1"/>
    <property type="molecule type" value="Genomic_DNA"/>
</dbReference>
<name>A0A174KN68_9BACE</name>
<protein>
    <submittedName>
        <fullName evidence="1">Uncharacterized protein</fullName>
    </submittedName>
</protein>
<gene>
    <name evidence="1" type="ORF">ERS852494_01578</name>
</gene>
<evidence type="ECO:0000313" key="1">
    <source>
        <dbReference type="EMBL" id="CUP13403.1"/>
    </source>
</evidence>
<proteinExistence type="predicted"/>
<accession>A0A174KN68</accession>
<organism evidence="1 2">
    <name type="scientific">Bacteroides caccae</name>
    <dbReference type="NCBI Taxonomy" id="47678"/>
    <lineage>
        <taxon>Bacteria</taxon>
        <taxon>Pseudomonadati</taxon>
        <taxon>Bacteroidota</taxon>
        <taxon>Bacteroidia</taxon>
        <taxon>Bacteroidales</taxon>
        <taxon>Bacteroidaceae</taxon>
        <taxon>Bacteroides</taxon>
    </lineage>
</organism>
<sequence length="34" mass="3772">MGEVKNVIETIVVVGKEMAIERRSDNVWVNNANG</sequence>